<evidence type="ECO:0000313" key="11">
    <source>
        <dbReference type="Proteomes" id="UP000557717"/>
    </source>
</evidence>
<dbReference type="GO" id="GO:0000105">
    <property type="term" value="P:L-histidine biosynthetic process"/>
    <property type="evidence" value="ECO:0007669"/>
    <property type="project" value="UniProtKB-UniRule"/>
</dbReference>
<gene>
    <name evidence="10" type="ORF">HNR46_002229</name>
</gene>
<dbReference type="InterPro" id="IPR016195">
    <property type="entry name" value="Pol/histidinol_Pase-like"/>
</dbReference>
<reference evidence="10 11" key="1">
    <citation type="submission" date="2020-08" db="EMBL/GenBank/DDBJ databases">
        <title>Genomic Encyclopedia of Type Strains, Phase IV (KMG-IV): sequencing the most valuable type-strain genomes for metagenomic binning, comparative biology and taxonomic classification.</title>
        <authorList>
            <person name="Goeker M."/>
        </authorList>
    </citation>
    <scope>NUCLEOTIDE SEQUENCE [LARGE SCALE GENOMIC DNA]</scope>
    <source>
        <strain evidence="10 11">YC6886</strain>
    </source>
</reference>
<dbReference type="EC" id="3.1.3.15" evidence="3 8"/>
<evidence type="ECO:0000256" key="7">
    <source>
        <dbReference type="ARBA" id="ARBA00049158"/>
    </source>
</evidence>
<dbReference type="NCBIfam" id="TIGR01856">
    <property type="entry name" value="hisJ_fam"/>
    <property type="match status" value="1"/>
</dbReference>
<evidence type="ECO:0000256" key="1">
    <source>
        <dbReference type="ARBA" id="ARBA00004970"/>
    </source>
</evidence>
<dbReference type="SUPFAM" id="SSF89550">
    <property type="entry name" value="PHP domain-like"/>
    <property type="match status" value="1"/>
</dbReference>
<accession>A0A840VBD1</accession>
<dbReference type="Pfam" id="PF02811">
    <property type="entry name" value="PHP"/>
    <property type="match status" value="1"/>
</dbReference>
<comment type="caution">
    <text evidence="10">The sequence shown here is derived from an EMBL/GenBank/DDBJ whole genome shotgun (WGS) entry which is preliminary data.</text>
</comment>
<keyword evidence="6 8" id="KW-0368">Histidine biosynthesis</keyword>
<keyword evidence="4 8" id="KW-0028">Amino-acid biosynthesis</keyword>
<dbReference type="CDD" id="cd12110">
    <property type="entry name" value="PHP_HisPPase_Hisj_like"/>
    <property type="match status" value="1"/>
</dbReference>
<proteinExistence type="inferred from homology"/>
<comment type="similarity">
    <text evidence="2 8">Belongs to the PHP hydrolase family. HisK subfamily.</text>
</comment>
<dbReference type="UniPathway" id="UPA00031">
    <property type="reaction ID" value="UER00013"/>
</dbReference>
<dbReference type="InterPro" id="IPR004013">
    <property type="entry name" value="PHP_dom"/>
</dbReference>
<evidence type="ECO:0000256" key="8">
    <source>
        <dbReference type="RuleBase" id="RU366003"/>
    </source>
</evidence>
<dbReference type="AlphaFoldDB" id="A0A840VBD1"/>
<protein>
    <recommendedName>
        <fullName evidence="3 8">Histidinol-phosphatase</fullName>
        <shortName evidence="8">HolPase</shortName>
        <ecNumber evidence="3 8">3.1.3.15</ecNumber>
    </recommendedName>
</protein>
<dbReference type="InterPro" id="IPR010140">
    <property type="entry name" value="Histidinol_P_phosphatase_HisJ"/>
</dbReference>
<dbReference type="PANTHER" id="PTHR21039">
    <property type="entry name" value="HISTIDINOL PHOSPHATASE-RELATED"/>
    <property type="match status" value="1"/>
</dbReference>
<evidence type="ECO:0000259" key="9">
    <source>
        <dbReference type="Pfam" id="PF02811"/>
    </source>
</evidence>
<evidence type="ECO:0000256" key="2">
    <source>
        <dbReference type="ARBA" id="ARBA00009152"/>
    </source>
</evidence>
<dbReference type="NCBIfam" id="NF005596">
    <property type="entry name" value="PRK07328.1"/>
    <property type="match status" value="1"/>
</dbReference>
<comment type="catalytic activity">
    <reaction evidence="7 8">
        <text>L-histidinol phosphate + H2O = L-histidinol + phosphate</text>
        <dbReference type="Rhea" id="RHEA:14465"/>
        <dbReference type="ChEBI" id="CHEBI:15377"/>
        <dbReference type="ChEBI" id="CHEBI:43474"/>
        <dbReference type="ChEBI" id="CHEBI:57699"/>
        <dbReference type="ChEBI" id="CHEBI:57980"/>
        <dbReference type="EC" id="3.1.3.15"/>
    </reaction>
</comment>
<dbReference type="RefSeq" id="WP_184018654.1">
    <property type="nucleotide sequence ID" value="NZ_JACHFD010000010.1"/>
</dbReference>
<evidence type="ECO:0000313" key="10">
    <source>
        <dbReference type="EMBL" id="MBB5351988.1"/>
    </source>
</evidence>
<feature type="domain" description="PHP" evidence="9">
    <location>
        <begin position="4"/>
        <end position="194"/>
    </location>
</feature>
<comment type="pathway">
    <text evidence="1 8">Amino-acid biosynthesis; L-histidine biosynthesis; L-histidine from 5-phospho-alpha-D-ribose 1-diphosphate: step 8/9.</text>
</comment>
<dbReference type="GO" id="GO:0004401">
    <property type="term" value="F:histidinol-phosphatase activity"/>
    <property type="evidence" value="ECO:0007669"/>
    <property type="project" value="UniProtKB-UniRule"/>
</dbReference>
<evidence type="ECO:0000256" key="4">
    <source>
        <dbReference type="ARBA" id="ARBA00022605"/>
    </source>
</evidence>
<organism evidence="10 11">
    <name type="scientific">Haloferula luteola</name>
    <dbReference type="NCBI Taxonomy" id="595692"/>
    <lineage>
        <taxon>Bacteria</taxon>
        <taxon>Pseudomonadati</taxon>
        <taxon>Verrucomicrobiota</taxon>
        <taxon>Verrucomicrobiia</taxon>
        <taxon>Verrucomicrobiales</taxon>
        <taxon>Verrucomicrobiaceae</taxon>
        <taxon>Haloferula</taxon>
    </lineage>
</organism>
<evidence type="ECO:0000256" key="6">
    <source>
        <dbReference type="ARBA" id="ARBA00023102"/>
    </source>
</evidence>
<name>A0A840VBD1_9BACT</name>
<dbReference type="PANTHER" id="PTHR21039:SF0">
    <property type="entry name" value="HISTIDINOL-PHOSPHATASE"/>
    <property type="match status" value="1"/>
</dbReference>
<sequence>MPADYHTHTPLCRHAEGEPEAYVDAAISSGISAFGMSDHAPALPEPFDDWRMEEKELPEYFRLIERARSHAADRIPVRAGLECDWLPGCEGWIEDLAGRYSWDYLIGSVHYLDDWDFDNPKWLGRWAETDVDAVWHHYWKTYARMAQSGLFDILGHPDLIKKFSFRPAGDLRRFYEPAIEAIAHSGKAIELNTAGWHKPCAEAYPSESFLSLAHQAGIPLVISSDAHAPTEVARDFERAITLAHACGYRETALFEDRRRSFEPLSPLTPLQPYE</sequence>
<dbReference type="Gene3D" id="3.20.20.140">
    <property type="entry name" value="Metal-dependent hydrolases"/>
    <property type="match status" value="1"/>
</dbReference>
<dbReference type="EMBL" id="JACHFD010000010">
    <property type="protein sequence ID" value="MBB5351988.1"/>
    <property type="molecule type" value="Genomic_DNA"/>
</dbReference>
<evidence type="ECO:0000256" key="3">
    <source>
        <dbReference type="ARBA" id="ARBA00013085"/>
    </source>
</evidence>
<dbReference type="Proteomes" id="UP000557717">
    <property type="component" value="Unassembled WGS sequence"/>
</dbReference>
<keyword evidence="5 8" id="KW-0378">Hydrolase</keyword>
<dbReference type="GO" id="GO:0005737">
    <property type="term" value="C:cytoplasm"/>
    <property type="evidence" value="ECO:0007669"/>
    <property type="project" value="TreeGrafter"/>
</dbReference>
<keyword evidence="11" id="KW-1185">Reference proteome</keyword>
<evidence type="ECO:0000256" key="5">
    <source>
        <dbReference type="ARBA" id="ARBA00022801"/>
    </source>
</evidence>